<dbReference type="PANTHER" id="PTHR28630">
    <property type="match status" value="1"/>
</dbReference>
<proteinExistence type="predicted"/>
<sequence>MDDRHISQTGLPHHSHDTSDAQEQSTNLNAASHSGSASPSESVLKAAAKIPILDVDGNELLFEDLYKPSGPGKKKKRTLIIFIRHFFCGSCQEYVKAVSSSFSAPSQLPSDTAIAIVGCGASSLIALYKDLTNCAFPVYTDPTKCLHALFDMKRTLYAGTRTPDYFSRSIFYLTIQSIVQTLSRLWKGDMLQSGDKWQNGGELLFEAEIINETEDGEEEIEVQVPFSHIMADTRNHTEIPVLRTILGLSEEQHGKSLKIGSTTE</sequence>
<dbReference type="EMBL" id="LGRN01000103">
    <property type="protein sequence ID" value="OJD16522.1"/>
    <property type="molecule type" value="Genomic_DNA"/>
</dbReference>
<keyword evidence="3" id="KW-1185">Reference proteome</keyword>
<gene>
    <name evidence="2" type="ORF">AJ78_03299</name>
</gene>
<dbReference type="AlphaFoldDB" id="A0A1J9PKX3"/>
<dbReference type="InterPro" id="IPR032801">
    <property type="entry name" value="PXL2A/B/C"/>
</dbReference>
<organism evidence="2 3">
    <name type="scientific">Emergomyces pasteurianus Ep9510</name>
    <dbReference type="NCBI Taxonomy" id="1447872"/>
    <lineage>
        <taxon>Eukaryota</taxon>
        <taxon>Fungi</taxon>
        <taxon>Dikarya</taxon>
        <taxon>Ascomycota</taxon>
        <taxon>Pezizomycotina</taxon>
        <taxon>Eurotiomycetes</taxon>
        <taxon>Eurotiomycetidae</taxon>
        <taxon>Onygenales</taxon>
        <taxon>Ajellomycetaceae</taxon>
        <taxon>Emergomyces</taxon>
    </lineage>
</organism>
<comment type="caution">
    <text evidence="2">The sequence shown here is derived from an EMBL/GenBank/DDBJ whole genome shotgun (WGS) entry which is preliminary data.</text>
</comment>
<evidence type="ECO:0000256" key="1">
    <source>
        <dbReference type="SAM" id="MobiDB-lite"/>
    </source>
</evidence>
<dbReference type="STRING" id="1447872.A0A1J9PKX3"/>
<dbReference type="PANTHER" id="PTHR28630:SF3">
    <property type="entry name" value="PEROXIREDOXIN-LIKE 2C"/>
    <property type="match status" value="1"/>
</dbReference>
<dbReference type="Proteomes" id="UP000182235">
    <property type="component" value="Unassembled WGS sequence"/>
</dbReference>
<dbReference type="VEuPathDB" id="FungiDB:AJ78_03299"/>
<evidence type="ECO:0000313" key="2">
    <source>
        <dbReference type="EMBL" id="OJD16522.1"/>
    </source>
</evidence>
<reference evidence="2 3" key="1">
    <citation type="submission" date="2015-07" db="EMBL/GenBank/DDBJ databases">
        <title>Emmonsia species relationships and genome sequence.</title>
        <authorList>
            <consortium name="The Broad Institute Genomics Platform"/>
            <person name="Cuomo C.A."/>
            <person name="Munoz J.F."/>
            <person name="Imamovic A."/>
            <person name="Priest M.E."/>
            <person name="Young S."/>
            <person name="Clay O.K."/>
            <person name="McEwen J.G."/>
        </authorList>
    </citation>
    <scope>NUCLEOTIDE SEQUENCE [LARGE SCALE GENOMIC DNA]</scope>
    <source>
        <strain evidence="2 3">UAMH 9510</strain>
    </source>
</reference>
<accession>A0A1J9PKX3</accession>
<dbReference type="Pfam" id="PF13911">
    <property type="entry name" value="AhpC-TSA_2"/>
    <property type="match status" value="1"/>
</dbReference>
<protein>
    <recommendedName>
        <fullName evidence="4">Thioredoxin-like fold domain-containing protein</fullName>
    </recommendedName>
</protein>
<evidence type="ECO:0000313" key="3">
    <source>
        <dbReference type="Proteomes" id="UP000182235"/>
    </source>
</evidence>
<evidence type="ECO:0008006" key="4">
    <source>
        <dbReference type="Google" id="ProtNLM"/>
    </source>
</evidence>
<name>A0A1J9PKX3_9EURO</name>
<feature type="region of interest" description="Disordered" evidence="1">
    <location>
        <begin position="1"/>
        <end position="38"/>
    </location>
</feature>
<dbReference type="OrthoDB" id="40334at2759"/>